<dbReference type="GO" id="GO:0044550">
    <property type="term" value="P:secondary metabolite biosynthetic process"/>
    <property type="evidence" value="ECO:0007669"/>
    <property type="project" value="TreeGrafter"/>
</dbReference>
<dbReference type="InterPro" id="IPR045851">
    <property type="entry name" value="AMP-bd_C_sf"/>
</dbReference>
<dbReference type="InterPro" id="IPR020806">
    <property type="entry name" value="PKS_PP-bd"/>
</dbReference>
<comment type="pathway">
    <text evidence="1">Siderophore biosynthesis.</text>
</comment>
<dbReference type="GO" id="GO:0005737">
    <property type="term" value="C:cytoplasm"/>
    <property type="evidence" value="ECO:0007669"/>
    <property type="project" value="TreeGrafter"/>
</dbReference>
<dbReference type="GO" id="GO:0016874">
    <property type="term" value="F:ligase activity"/>
    <property type="evidence" value="ECO:0007669"/>
    <property type="project" value="UniProtKB-KW"/>
</dbReference>
<dbReference type="InterPro" id="IPR001242">
    <property type="entry name" value="Condensation_dom"/>
</dbReference>
<dbReference type="InterPro" id="IPR006162">
    <property type="entry name" value="Ppantetheine_attach_site"/>
</dbReference>
<dbReference type="Gene3D" id="3.30.559.30">
    <property type="entry name" value="Nonribosomal peptide synthetase, condensation domain"/>
    <property type="match status" value="5"/>
</dbReference>
<organism evidence="7 8">
    <name type="scientific">Penicillium steckii</name>
    <dbReference type="NCBI Taxonomy" id="303698"/>
    <lineage>
        <taxon>Eukaryota</taxon>
        <taxon>Fungi</taxon>
        <taxon>Dikarya</taxon>
        <taxon>Ascomycota</taxon>
        <taxon>Pezizomycotina</taxon>
        <taxon>Eurotiomycetes</taxon>
        <taxon>Eurotiomycetidae</taxon>
        <taxon>Eurotiales</taxon>
        <taxon>Aspergillaceae</taxon>
        <taxon>Penicillium</taxon>
    </lineage>
</organism>
<evidence type="ECO:0000256" key="5">
    <source>
        <dbReference type="SAM" id="MobiDB-lite"/>
    </source>
</evidence>
<keyword evidence="4" id="KW-0436">Ligase</keyword>
<dbReference type="PANTHER" id="PTHR45527:SF1">
    <property type="entry name" value="FATTY ACID SYNTHASE"/>
    <property type="match status" value="1"/>
</dbReference>
<feature type="domain" description="Carrier" evidence="6">
    <location>
        <begin position="755"/>
        <end position="840"/>
    </location>
</feature>
<dbReference type="SUPFAM" id="SSF47336">
    <property type="entry name" value="ACP-like"/>
    <property type="match status" value="3"/>
</dbReference>
<evidence type="ECO:0000313" key="8">
    <source>
        <dbReference type="Proteomes" id="UP000191285"/>
    </source>
</evidence>
<dbReference type="PROSITE" id="PS00455">
    <property type="entry name" value="AMP_BINDING"/>
    <property type="match status" value="3"/>
</dbReference>
<accession>A0A1V6SM17</accession>
<dbReference type="GO" id="GO:0043041">
    <property type="term" value="P:amino acid activation for nonribosomal peptide biosynthetic process"/>
    <property type="evidence" value="ECO:0007669"/>
    <property type="project" value="TreeGrafter"/>
</dbReference>
<keyword evidence="8" id="KW-1185">Reference proteome</keyword>
<dbReference type="Gene3D" id="3.30.559.10">
    <property type="entry name" value="Chloramphenicol acetyltransferase-like domain"/>
    <property type="match status" value="5"/>
</dbReference>
<dbReference type="InterPro" id="IPR000873">
    <property type="entry name" value="AMP-dep_synth/lig_dom"/>
</dbReference>
<dbReference type="Pfam" id="PF00668">
    <property type="entry name" value="Condensation"/>
    <property type="match status" value="4"/>
</dbReference>
<dbReference type="Gene3D" id="3.40.50.12780">
    <property type="entry name" value="N-terminal domain of ligase-like"/>
    <property type="match status" value="3"/>
</dbReference>
<dbReference type="FunFam" id="3.40.50.12780:FF:000024">
    <property type="entry name" value="Nonribosomal siderophore peptide synthase SidC"/>
    <property type="match status" value="1"/>
</dbReference>
<dbReference type="InterPro" id="IPR023213">
    <property type="entry name" value="CAT-like_dom_sf"/>
</dbReference>
<dbReference type="STRING" id="303698.A0A1V6SM17"/>
<keyword evidence="2" id="KW-0596">Phosphopantetheine</keyword>
<dbReference type="Pfam" id="PF00501">
    <property type="entry name" value="AMP-binding"/>
    <property type="match status" value="3"/>
</dbReference>
<sequence>MDFESFTSTQSEVSSHRLPVTKLRPLHSRNVNENASSLLESKWSSSISLSLDNDANRDAFVKLVSHITILDVGESFCVQDSMRGGYLLAQTGQNGLDVSHNFVEYDTNQEEIPTDFSVGTGKGLQFYSINGQVQLIVRSDLVPQSALDVLGRMLEDIMLHMSRKKEGASLQWTFPSVLNWPPEDEPVPLWLGEHQTSKPKMLHHWFEQRVQEYPERIAIDFLADFETDQRTTYTYQQISDAATSLAITLHRASSKSSAAVKTVAVMIDSSPELYVSYIAALKAGLAFCPISTDAPEERKRAILADLEAVATLAHESDKQEMATDTISVSRLLEAFQNMSQHSIPPACSINENNAAYVLYTSGTTGMPKGVIVSHISATCTISALSNHFGFSSQNSSCPDRPLRWFQGAAPTFDISLFEIFWTLSTGSTLCSAPRDLTMRNIDKTLTALEAEITNVTPSVASLIHPSSLRAVMVGGEVLNTRLVQNFGSAGSSTRDASSIHYANVPHGIYNGYGPTEVTIYSVAQANVPESQRGSVIGTPLATCGALIVNSHCQMLDPVPMGAIGELVLIGPQVSRTGYLNRPDETSKAFMDDPKWGRSYRTGDRARIVWNDMNEPLIEFLGRMSDEQVKLSGRRVELSEIENTLTGQNEDIQQFLACLWKPEDGSLGSEKIVGLLVVEPKSTLDSETIESRCKETARQSLPKYMRPFRIIKVHSLPRSASGKVDRKAAAEYVRKTLQHKRLYDSGQSEQDESSKPEETSLEKKLIELLATMTGNGSTTRSWLTANTLLEEAGLDSLRAMRFLHAIRNQWPDSKAMQPPIAMLLDPSATIRSVFFSTANGNTSPSDFKNIAKGKDQIADFASRNLTESLTQLPSVSESDIEMILPMTSTQNQLAVNFAKDHRNYISHTVLSLRAEISIEGLESAINAVLDRTAIYRCAMVSCSDDISPFAQVILKPEVWKRWTLKNPRVVRQHGKVTNNSQQWLDLAQQYLSLERQTFYYVQLVEPDADSDDTHKTLIISVAHCFCDGASLQVLLNDISREYAGIAALPSLTIEDAVLDWISNLSPETDKQWQALLKDWETERFHALAGQNAKPALPGLTADYGHGLVEVVSDLNWQDFESRSRTLDASPLSVLQASWSLLLHSFSEANTGDIVFGSVISGQSEAAHAPTFSVVPCRVALPDHETVKNLLHGLANSSRFAQGHRNMSFGVFEALPYNTALALQSYTPVATNPEQIETVTAAVPWDKVRIPAIRYDFDVFVEVFPAGIQSDNMTFKLTYRDDALSPMSGQIVLEQMAALTEVLLSSKPNDIVQSLPSRLPKALLSCEGKIPIPTEDPTDNSGQPQERFDVLHAQFENQATSTPDLLALSFYDSLDEQPTELTYAELDARANGLANILREEDLDVIPICMRRGVELYISILAILKAGSAWSPIDETLPLQRLTSLIARTEEPCLADESLAGVRVILVDNFAHHKTSTRAEPRRSTQNFQPAIGGLDLAYLLWTSGTTGEPKGVMIQHYAAANAMRDLQVQVEHEQGVPVRTLQLSAYSFDVFVQDLFFTWGLAGSVISGTRELVLGRFTEFVRKAQPTHAHLTPSFGASIDVEELRGSTLQTVTFIGEKLTEDVAEAWAAPGITTRAYNTYGPAENAVVSTMRQFFGKSRDQAKAANVGFPLTPCTAYAVRNVASPDDSENPQWELVPRYGVGELALGGAQVAKGYLKNEEKTTKAFIQAGSGINERIYLTGDMVRLNDHGFEFLGRNDDLVKITGIRIELSEISAACAAVKDEEPAVEHVETLYLPRPGGAGGDSNYKVVVTFVSVKQESIDVKKIRSMIFKKARDLLPTYMVPGHVVVLNTTMPRTASNKVDRKALQSIYNNADLDELANRDATAINGTVTRTQWSESQLPVIETITKSFKVPVDNFSPEDSLAGLGFSSLQVTKLAWALRRQNGCNVNVIDLMQCQTLGELVDIVQKSMEKTQRLESRSAPVIEVSWVASLKEKLTSSLRGVLRPRNTSYILPATPFQESLLVETMINPAAYWSHRIFDLSHLDQVNSSRLKAAWIAAASKLDILRTVFPPLSEFSVAGEDSASIGQWALKQGISSSMLQIVLNEPHLRWVTLGDSDAPTLATLAEKIQTDWTSVEAKSSQPPWAVSFSESNKKMMLSMHHALHDGASSSMLLELVSKLYEYPNITSGATSSPWQMSKGMELGLLPSISQRDDALSTWSKHIRTLVATEGALNAPFPDLTGSRKQLDGIIYTKKSIPEALHGRTHPVSTPGLPRLLQSALGCVLADILELKAVVFGQTITQRVLHPDLLRVMGPAMATLPIAVRAHASSARQLWAEMAHDSLHLGRIAHSLHPVDVKKLLNMGSDQTQAPFSALFVYHPAAAEETGPADVGVDIFREAEQALSLNVEHPLALNVFEADNTIELSGSSRLISQPMLDIMFDQIVDQARAMLTYPEVPLDQLSNYMNTELVSRVGQNETLVGSEITENPANLITRWANEQPSWIAAEEIFFENDDDEDAHIITQSLTYSALDELVNAIASKLANHEAGLRPDDVVALYLRRDLKSLAAILAIFKCNYIYLPIDANLPSTRKQFLVQDADAKLVLTTESLVGDLNLDSEKGPPTIFLPEDDDELDLIRSWPNNLSQNVSETGDGGYLLYTSGSTGRPKGVRVSNRNLLHFVFAMTQRLSEANSDTASLGGVGKYLNVASRAFDTHLTSMFAPWHLGFCSAISKDRNEIFANLQQVINEVQITHMGSVPSVIVQLGLRLEDIPSMRVLTIGGEKASHELFDQLSSGKYSTALMNFYGPTEVTIGCFAHKVGDHSNARNLGLPLRGLEALLLVPGLDKQVIARKGQPGELCIAGPQVTIGYMNRPEENAKSFHYTSLLGGGEKRIYRTGDIMRMMHDGTVEFLGRKDQQTKIRGQRFEIDEVVAFVKKTVAEQGHLDVAAAVVDQRLIGFLARKTNTLLKTELQSEPELVVKPVKALRNLIDTVGKACEEALPPFMVPEMLWVSKIPYLAASGKIDSKSLINLAKESFIIENSPQSTITSPFEAVAPLNSSELQIVVALEEVMGKKLNATSTSSINSLGIDSLSGVHLMSVLKKRGFVDVNLVDLLSPTCTVGSLALAASADVLSERSTTNVAKELGLEDIGPSASKLDQANVAAVLPCLPLQASLVALSLNWLASNEGTLDAEVPYVTDFVYQLASGTDVSQWKNAAEKVFTSEATLRTCFIQREQDGQILQVVLKSAPSPFQGQDDTTSFIAHMDSRPPVRLQIQENATGQAFVSLKVHHALYDGSAIAALKIKLEKAYSSRGEGTTLETQSLSILRELSRFCHLDEQQTESARKFWQSKLQGIHSCLVGSTTSQNSSAPMVRLTRNLAYTTSELRAKLQHGKSISMSTAFQLASALCIAKLTKGHSIIYGFTMSLRPLLNHVVDEIDSFFGPCLNTVVHPLQLESATETLPRLAKRIQRIHDEVSEGKMPFITADKIQRWAAMERKLFDSILTINVATQNDDSVISSSAPGQLTPLPGRSKTDMALSIDIDLQADGQISLTLSSANAFAEAQLDSFAALFEKIVESSASDEATVGQFVPMNQRSSDVALNGSSAVMSSTPIPFKTDENYDAALTCVQSAACQLLGLDHATIVAKSPKTTSLYQLGLDSLNIFPFVKAINKSEGIKIIPNAAIRARTVQGVAALVAQAKRGRDNVKDQEIKGQGRIEKSMSGQSSYEHTLQQLAGDLLFVATPLQEGMLSASMAVEHQAYTYIHTMQLSQIAVQKDTPNFKRFFAATKDTVREFEILRSRFIFTQNDQTPWVGVVSPTDQSDLVNWCVSDSGLIQLSIHHALYDASSMKAIWRRLNKNYEKRLARHKDERPNQEPVIFPFRPFAKSCAIAQKGAVSFWTKSVEDYRYNPVEIPGEESCASAASYLTFDEQELSNLHSKCKTANVTLKVALQLAWAKVLCENLYKQPDVVFGEVITASSDEHGDIIMGPTINTIPVRVKLTHQHNSISITDTLSQLQALSDSARGANGLASLRMIQTQWRSAQTDGVNTAAGLFQSLFVFDGVTGSKENDLQQDLIAPVRSRTQSETESMKEGPAYDDYPFIVSFRVEDGRLNGKVRSKTNQAETQYLSENLMAALRYIASEELRSPALGPAHLHLTDDSWVTALEPPTQHTNGIDKTPTLNGSRAKIDSVLEVVKKVIGGNIRGEIGFNTKLVNVGIDSISAIRLSKALKKQLGIRASVFEIIRGASAQDLVNRSTLGQSKNVQHPVKPLYPQDLARKNLVAKVLDLPPDQIISIMPTLSGQRWTLQQWLHCGKRFFEPPHAYRIHDESVDVRRVASYWTQLCRAHEILRTTFVQISDSLLMQVTLDESATVAQSLMMIQDNATTIPELIERSVRERNDSPSSLMKPPVSLFFLEASDGKAVIFRTHHALYDAWNVKMILKDLVRLFDGASLPQYPSLQRSVQKIISIRQPEAEKLYWGHYLAEAQDTTLHPGGVALNSNENTMRPHFKATYSDLFAPDMSNALSSAMTSKSYTSAAIIIAYARALGQLTGRRYPTFGFNHSSRSLECPTGESSIDLTGMSIPTMTITPLTVDLETPSKQESFEAVQAHLAQLARFAQTENLDSLAPRSNCTINIIYPEENEVAYLNGLEKPQKIERYKLDEPLASDYFTNTLPSSHPSTVDGLDTSFMHDEQIFFNALVASNGEMKISVSGDEEILRGDPDLVHRMVKNFVAELSGLIQE</sequence>
<feature type="domain" description="Carrier" evidence="6">
    <location>
        <begin position="4178"/>
        <end position="4256"/>
    </location>
</feature>
<proteinExistence type="predicted"/>
<evidence type="ECO:0000256" key="4">
    <source>
        <dbReference type="ARBA" id="ARBA00022598"/>
    </source>
</evidence>
<dbReference type="Gene3D" id="1.10.1200.10">
    <property type="entry name" value="ACP-like"/>
    <property type="match status" value="1"/>
</dbReference>
<keyword evidence="3" id="KW-0597">Phosphoprotein</keyword>
<dbReference type="GO" id="GO:0031177">
    <property type="term" value="F:phosphopantetheine binding"/>
    <property type="evidence" value="ECO:0007669"/>
    <property type="project" value="InterPro"/>
</dbReference>
<dbReference type="PROSITE" id="PS50075">
    <property type="entry name" value="CARRIER"/>
    <property type="match status" value="5"/>
</dbReference>
<dbReference type="PANTHER" id="PTHR45527">
    <property type="entry name" value="NONRIBOSOMAL PEPTIDE SYNTHETASE"/>
    <property type="match status" value="1"/>
</dbReference>
<dbReference type="Pfam" id="PF00550">
    <property type="entry name" value="PP-binding"/>
    <property type="match status" value="2"/>
</dbReference>
<feature type="domain" description="Carrier" evidence="6">
    <location>
        <begin position="3051"/>
        <end position="3128"/>
    </location>
</feature>
<dbReference type="InterPro" id="IPR020845">
    <property type="entry name" value="AMP-binding_CS"/>
</dbReference>
<comment type="caution">
    <text evidence="7">The sequence shown here is derived from an EMBL/GenBank/DDBJ whole genome shotgun (WGS) entry which is preliminary data.</text>
</comment>
<dbReference type="InterPro" id="IPR036736">
    <property type="entry name" value="ACP-like_sf"/>
</dbReference>
<dbReference type="OrthoDB" id="416786at2759"/>
<dbReference type="InterPro" id="IPR042099">
    <property type="entry name" value="ANL_N_sf"/>
</dbReference>
<feature type="domain" description="Carrier" evidence="6">
    <location>
        <begin position="3618"/>
        <end position="3696"/>
    </location>
</feature>
<dbReference type="SUPFAM" id="SSF52777">
    <property type="entry name" value="CoA-dependent acyltransferases"/>
    <property type="match status" value="10"/>
</dbReference>
<evidence type="ECO:0000259" key="6">
    <source>
        <dbReference type="PROSITE" id="PS50075"/>
    </source>
</evidence>
<evidence type="ECO:0000313" key="7">
    <source>
        <dbReference type="EMBL" id="OQE15112.1"/>
    </source>
</evidence>
<name>A0A1V6SM17_9EURO</name>
<dbReference type="FunFam" id="3.30.300.30:FF:000015">
    <property type="entry name" value="Nonribosomal peptide synthase SidD"/>
    <property type="match status" value="1"/>
</dbReference>
<dbReference type="NCBIfam" id="NF003417">
    <property type="entry name" value="PRK04813.1"/>
    <property type="match status" value="3"/>
</dbReference>
<evidence type="ECO:0000256" key="2">
    <source>
        <dbReference type="ARBA" id="ARBA00022450"/>
    </source>
</evidence>
<dbReference type="InterPro" id="IPR009081">
    <property type="entry name" value="PP-bd_ACP"/>
</dbReference>
<protein>
    <recommendedName>
        <fullName evidence="6">Carrier domain-containing protein</fullName>
    </recommendedName>
</protein>
<dbReference type="PROSITE" id="PS00012">
    <property type="entry name" value="PHOSPHOPANTETHEINE"/>
    <property type="match status" value="1"/>
</dbReference>
<reference evidence="8" key="1">
    <citation type="journal article" date="2017" name="Nat. Microbiol.">
        <title>Global analysis of biosynthetic gene clusters reveals vast potential of secondary metabolite production in Penicillium species.</title>
        <authorList>
            <person name="Nielsen J.C."/>
            <person name="Grijseels S."/>
            <person name="Prigent S."/>
            <person name="Ji B."/>
            <person name="Dainat J."/>
            <person name="Nielsen K.F."/>
            <person name="Frisvad J.C."/>
            <person name="Workman M."/>
            <person name="Nielsen J."/>
        </authorList>
    </citation>
    <scope>NUCLEOTIDE SEQUENCE [LARGE SCALE GENOMIC DNA]</scope>
    <source>
        <strain evidence="8">IBT 24891</strain>
    </source>
</reference>
<evidence type="ECO:0000256" key="3">
    <source>
        <dbReference type="ARBA" id="ARBA00022553"/>
    </source>
</evidence>
<dbReference type="Proteomes" id="UP000191285">
    <property type="component" value="Unassembled WGS sequence"/>
</dbReference>
<gene>
    <name evidence="7" type="ORF">PENSTE_c030G05252</name>
</gene>
<feature type="domain" description="Carrier" evidence="6">
    <location>
        <begin position="1892"/>
        <end position="1969"/>
    </location>
</feature>
<dbReference type="SUPFAM" id="SSF56801">
    <property type="entry name" value="Acetyl-CoA synthetase-like"/>
    <property type="match status" value="3"/>
</dbReference>
<feature type="region of interest" description="Disordered" evidence="5">
    <location>
        <begin position="740"/>
        <end position="759"/>
    </location>
</feature>
<evidence type="ECO:0000256" key="1">
    <source>
        <dbReference type="ARBA" id="ARBA00004924"/>
    </source>
</evidence>
<dbReference type="SMART" id="SM00823">
    <property type="entry name" value="PKS_PP"/>
    <property type="match status" value="2"/>
</dbReference>
<dbReference type="Gene3D" id="3.30.300.30">
    <property type="match status" value="3"/>
</dbReference>
<dbReference type="EMBL" id="MLKD01000030">
    <property type="protein sequence ID" value="OQE15112.1"/>
    <property type="molecule type" value="Genomic_DNA"/>
</dbReference>